<keyword evidence="1" id="KW-0472">Membrane</keyword>
<evidence type="ECO:0000313" key="2">
    <source>
        <dbReference type="EMBL" id="VTN10218.1"/>
    </source>
</evidence>
<sequence length="74" mass="8459">MISLLAALFHTCISLFVLLVAFVLFNGYLHWTIVFLPLVFFPASHLLSWLIVDPRLIGRFPARCQPDYGDYTTS</sequence>
<dbReference type="EMBL" id="CABDVU010000001">
    <property type="protein sequence ID" value="VTN10218.1"/>
    <property type="molecule type" value="Genomic_DNA"/>
</dbReference>
<keyword evidence="1" id="KW-1133">Transmembrane helix</keyword>
<protein>
    <submittedName>
        <fullName evidence="2">Uncharacterized protein</fullName>
    </submittedName>
</protein>
<feature type="transmembrane region" description="Helical" evidence="1">
    <location>
        <begin position="7"/>
        <end position="25"/>
    </location>
</feature>
<evidence type="ECO:0000256" key="1">
    <source>
        <dbReference type="SAM" id="Phobius"/>
    </source>
</evidence>
<dbReference type="AlphaFoldDB" id="A0A4U9D287"/>
<proteinExistence type="predicted"/>
<organism evidence="2 3">
    <name type="scientific">Raoultella terrigena</name>
    <name type="common">Klebsiella terrigena</name>
    <dbReference type="NCBI Taxonomy" id="577"/>
    <lineage>
        <taxon>Bacteria</taxon>
        <taxon>Pseudomonadati</taxon>
        <taxon>Pseudomonadota</taxon>
        <taxon>Gammaproteobacteria</taxon>
        <taxon>Enterobacterales</taxon>
        <taxon>Enterobacteriaceae</taxon>
        <taxon>Klebsiella/Raoultella group</taxon>
        <taxon>Raoultella</taxon>
    </lineage>
</organism>
<feature type="transmembrane region" description="Helical" evidence="1">
    <location>
        <begin position="31"/>
        <end position="52"/>
    </location>
</feature>
<reference evidence="2 3" key="1">
    <citation type="submission" date="2019-04" db="EMBL/GenBank/DDBJ databases">
        <authorList>
            <consortium name="Pathogen Informatics"/>
        </authorList>
    </citation>
    <scope>NUCLEOTIDE SEQUENCE [LARGE SCALE GENOMIC DNA]</scope>
    <source>
        <strain evidence="2 3">NCTC9185</strain>
    </source>
</reference>
<dbReference type="Proteomes" id="UP000339249">
    <property type="component" value="Unassembled WGS sequence"/>
</dbReference>
<name>A0A4U9D287_RAOTE</name>
<accession>A0A4U9D287</accession>
<evidence type="ECO:0000313" key="3">
    <source>
        <dbReference type="Proteomes" id="UP000339249"/>
    </source>
</evidence>
<gene>
    <name evidence="2" type="ORF">NCTC9185_02135</name>
</gene>
<keyword evidence="1" id="KW-0812">Transmembrane</keyword>